<organism evidence="14">
    <name type="scientific">Pelodiscus sinensis</name>
    <name type="common">Chinese softshell turtle</name>
    <name type="synonym">Trionyx sinensis</name>
    <dbReference type="NCBI Taxonomy" id="13735"/>
    <lineage>
        <taxon>Eukaryota</taxon>
        <taxon>Metazoa</taxon>
        <taxon>Chordata</taxon>
        <taxon>Craniata</taxon>
        <taxon>Vertebrata</taxon>
        <taxon>Euteleostomi</taxon>
        <taxon>Archelosauria</taxon>
        <taxon>Testudinata</taxon>
        <taxon>Testudines</taxon>
        <taxon>Cryptodira</taxon>
        <taxon>Trionychia</taxon>
        <taxon>Trionychidae</taxon>
        <taxon>Pelodiscus</taxon>
    </lineage>
</organism>
<feature type="signal peptide" evidence="12">
    <location>
        <begin position="1"/>
        <end position="22"/>
    </location>
</feature>
<dbReference type="GO" id="GO:0045059">
    <property type="term" value="P:positive thymic T cell selection"/>
    <property type="evidence" value="ECO:0007669"/>
    <property type="project" value="TreeGrafter"/>
</dbReference>
<protein>
    <submittedName>
        <fullName evidence="14">CD3 gamma/delta</fullName>
    </submittedName>
</protein>
<dbReference type="SUPFAM" id="SSF48726">
    <property type="entry name" value="Immunoglobulin"/>
    <property type="match status" value="1"/>
</dbReference>
<dbReference type="InterPro" id="IPR015484">
    <property type="entry name" value="CD3_esu/gsu/dsu"/>
</dbReference>
<accession>G8Z4J2</accession>
<evidence type="ECO:0000256" key="2">
    <source>
        <dbReference type="ARBA" id="ARBA00022553"/>
    </source>
</evidence>
<comment type="subcellular location">
    <subcellularLocation>
        <location evidence="1">Membrane</location>
        <topology evidence="1">Single-pass type I membrane protein</topology>
    </subcellularLocation>
</comment>
<evidence type="ECO:0000256" key="4">
    <source>
        <dbReference type="ARBA" id="ARBA00022859"/>
    </source>
</evidence>
<dbReference type="InterPro" id="IPR013783">
    <property type="entry name" value="Ig-like_fold"/>
</dbReference>
<evidence type="ECO:0000256" key="11">
    <source>
        <dbReference type="SAM" id="Phobius"/>
    </source>
</evidence>
<dbReference type="GO" id="GO:0042105">
    <property type="term" value="C:alpha-beta T cell receptor complex"/>
    <property type="evidence" value="ECO:0007669"/>
    <property type="project" value="UniProtKB-ARBA"/>
</dbReference>
<evidence type="ECO:0000256" key="10">
    <source>
        <dbReference type="ARBA" id="ARBA00023319"/>
    </source>
</evidence>
<dbReference type="GO" id="GO:0004888">
    <property type="term" value="F:transmembrane signaling receptor activity"/>
    <property type="evidence" value="ECO:0007669"/>
    <property type="project" value="InterPro"/>
</dbReference>
<dbReference type="Pfam" id="PF02189">
    <property type="entry name" value="ITAM"/>
    <property type="match status" value="1"/>
</dbReference>
<evidence type="ECO:0000256" key="7">
    <source>
        <dbReference type="ARBA" id="ARBA00023157"/>
    </source>
</evidence>
<keyword evidence="8" id="KW-0675">Receptor</keyword>
<evidence type="ECO:0000256" key="1">
    <source>
        <dbReference type="ARBA" id="ARBA00004479"/>
    </source>
</evidence>
<dbReference type="PANTHER" id="PTHR10570:SF8">
    <property type="entry name" value="T-CELL SURFACE GLYCOPROTEIN CD3 GAMMA CHAIN"/>
    <property type="match status" value="1"/>
</dbReference>
<dbReference type="GO" id="GO:0009897">
    <property type="term" value="C:external side of plasma membrane"/>
    <property type="evidence" value="ECO:0007669"/>
    <property type="project" value="TreeGrafter"/>
</dbReference>
<evidence type="ECO:0000256" key="6">
    <source>
        <dbReference type="ARBA" id="ARBA00023136"/>
    </source>
</evidence>
<feature type="chain" id="PRO_5003519054" evidence="12">
    <location>
        <begin position="23"/>
        <end position="170"/>
    </location>
</feature>
<dbReference type="Pfam" id="PF16680">
    <property type="entry name" value="Ig_4"/>
    <property type="match status" value="1"/>
</dbReference>
<dbReference type="EMBL" id="GU168571">
    <property type="protein sequence ID" value="ADP21383.1"/>
    <property type="molecule type" value="mRNA"/>
</dbReference>
<dbReference type="Gene3D" id="2.60.40.10">
    <property type="entry name" value="Immunoglobulins"/>
    <property type="match status" value="1"/>
</dbReference>
<keyword evidence="4" id="KW-0391">Immunity</keyword>
<feature type="transmembrane region" description="Helical" evidence="11">
    <location>
        <begin position="101"/>
        <end position="126"/>
    </location>
</feature>
<dbReference type="PROSITE" id="PS51055">
    <property type="entry name" value="ITAM_1"/>
    <property type="match status" value="1"/>
</dbReference>
<dbReference type="GO" id="GO:0007166">
    <property type="term" value="P:cell surface receptor signaling pathway"/>
    <property type="evidence" value="ECO:0007669"/>
    <property type="project" value="InterPro"/>
</dbReference>
<proteinExistence type="evidence at transcript level"/>
<evidence type="ECO:0000313" key="14">
    <source>
        <dbReference type="EMBL" id="ADP21383.1"/>
    </source>
</evidence>
<keyword evidence="7" id="KW-1015">Disulfide bond</keyword>
<sequence>MGRHGYLIKIIIIGFIIKGLDTEDSKKDIKVQKEGHDVVLECPFSINPIAWTRDGNPVEETSKRYNLGPELSDPRGIFRCNTSKHLQVYFRMCGNCIELDAATISGIIVADVIATAFLAIAVYYIAGQDSGRLSRASDRQNLIASEQLYQPLGERDNEQYSRLGAARTRK</sequence>
<dbReference type="OrthoDB" id="8941324at2759"/>
<evidence type="ECO:0000256" key="3">
    <source>
        <dbReference type="ARBA" id="ARBA00022692"/>
    </source>
</evidence>
<evidence type="ECO:0000256" key="8">
    <source>
        <dbReference type="ARBA" id="ARBA00023170"/>
    </source>
</evidence>
<keyword evidence="5 11" id="KW-1133">Transmembrane helix</keyword>
<keyword evidence="9" id="KW-0325">Glycoprotein</keyword>
<evidence type="ECO:0000256" key="5">
    <source>
        <dbReference type="ARBA" id="ARBA00022989"/>
    </source>
</evidence>
<dbReference type="InterPro" id="IPR036179">
    <property type="entry name" value="Ig-like_dom_sf"/>
</dbReference>
<dbReference type="InterPro" id="IPR032052">
    <property type="entry name" value="Ig_4"/>
</dbReference>
<dbReference type="RefSeq" id="NP_001273846.1">
    <property type="nucleotide sequence ID" value="NM_001286917.1"/>
</dbReference>
<evidence type="ECO:0000256" key="12">
    <source>
        <dbReference type="SAM" id="SignalP"/>
    </source>
</evidence>
<dbReference type="InterPro" id="IPR003110">
    <property type="entry name" value="Phos_immunorcpt_sig_ITAM"/>
</dbReference>
<keyword evidence="2" id="KW-0597">Phosphoprotein</keyword>
<dbReference type="GeneID" id="102443894"/>
<evidence type="ECO:0000259" key="13">
    <source>
        <dbReference type="Pfam" id="PF16680"/>
    </source>
</evidence>
<dbReference type="PANTHER" id="PTHR10570">
    <property type="entry name" value="T-CELL SURFACE GLYCOPROTEIN CD3 GAMMA CHAIN / DELTA CHAIN"/>
    <property type="match status" value="1"/>
</dbReference>
<keyword evidence="12" id="KW-0732">Signal</keyword>
<evidence type="ECO:0000256" key="9">
    <source>
        <dbReference type="ARBA" id="ARBA00023180"/>
    </source>
</evidence>
<keyword evidence="3 11" id="KW-0812">Transmembrane</keyword>
<reference evidence="14" key="1">
    <citation type="submission" date="2009-11" db="EMBL/GenBank/DDBJ databases">
        <title>Molecular cloning of Pelodiscus sinensis CD3 gamma/delta.</title>
        <authorList>
            <person name="Fu J."/>
            <person name="Nie P."/>
        </authorList>
    </citation>
    <scope>NUCLEOTIDE SEQUENCE</scope>
</reference>
<keyword evidence="6 11" id="KW-0472">Membrane</keyword>
<keyword evidence="10" id="KW-0393">Immunoglobulin domain</keyword>
<name>G8Z4J2_PELSI</name>
<dbReference type="AlphaFoldDB" id="G8Z4J2"/>
<dbReference type="KEGG" id="pss:102443894"/>
<dbReference type="SMART" id="SM00077">
    <property type="entry name" value="ITAM"/>
    <property type="match status" value="1"/>
</dbReference>
<feature type="domain" description="CD3 gamma/delta subunit Ig-like" evidence="13">
    <location>
        <begin position="36"/>
        <end position="99"/>
    </location>
</feature>